<dbReference type="STRING" id="1348774.AB433_16280"/>
<name>A0A0G3XI01_9SPHN</name>
<evidence type="ECO:0000256" key="5">
    <source>
        <dbReference type="ARBA" id="ARBA00022833"/>
    </source>
</evidence>
<evidence type="ECO:0000313" key="11">
    <source>
        <dbReference type="Proteomes" id="UP000035287"/>
    </source>
</evidence>
<dbReference type="PATRIC" id="fig|1348774.3.peg.3417"/>
<dbReference type="GO" id="GO:0046872">
    <property type="term" value="F:metal ion binding"/>
    <property type="evidence" value="ECO:0007669"/>
    <property type="project" value="UniProtKB-KW"/>
</dbReference>
<dbReference type="PANTHER" id="PTHR21666">
    <property type="entry name" value="PEPTIDASE-RELATED"/>
    <property type="match status" value="1"/>
</dbReference>
<sequence length="379" mass="40892">MTMRKRAFVLLLATLPAAAGAATTTEERLREVEAARAEAERQAAQFADQSRYIQDRALKAEARANALTAEIAEAESRLEAAQIRAATANNRLTVLRDDLAIKRAPLTRMLAALQRLARRPMLLLVMRPSSIRDFVRMRTMVAGLQPQIARATEDLRGDLNRSRRLAAAADKARADGERASRDLAERREELLAMGEEGMREAQSLADAANRAQREATLARGEARMIGDLVVSEREGRRTLAALAELPSPTLLTASTPQKTSAQSLPRLPVPGTVLAGFGERDAAGGRQKGITLAPAPGAPVVAPLAGKVAFAGPFRGYGTIVILRHAGGRTSLIAGLDRASVEIGREVRRGETLGNAPTADPRILYELRQGRRAIHPLRP</sequence>
<evidence type="ECO:0000259" key="9">
    <source>
        <dbReference type="Pfam" id="PF01551"/>
    </source>
</evidence>
<keyword evidence="11" id="KW-1185">Reference proteome</keyword>
<dbReference type="InterPro" id="IPR050570">
    <property type="entry name" value="Cell_wall_metabolism_enzyme"/>
</dbReference>
<dbReference type="InterPro" id="IPR016047">
    <property type="entry name" value="M23ase_b-sheet_dom"/>
</dbReference>
<dbReference type="Gene3D" id="2.70.70.10">
    <property type="entry name" value="Glucose Permease (Domain IIA)"/>
    <property type="match status" value="1"/>
</dbReference>
<feature type="domain" description="M23ase beta-sheet core" evidence="9">
    <location>
        <begin position="287"/>
        <end position="376"/>
    </location>
</feature>
<feature type="coiled-coil region" evidence="7">
    <location>
        <begin position="22"/>
        <end position="98"/>
    </location>
</feature>
<dbReference type="PANTHER" id="PTHR21666:SF288">
    <property type="entry name" value="CELL DIVISION PROTEIN YTFB"/>
    <property type="match status" value="1"/>
</dbReference>
<keyword evidence="6" id="KW-0482">Metalloprotease</keyword>
<evidence type="ECO:0000256" key="3">
    <source>
        <dbReference type="ARBA" id="ARBA00022723"/>
    </source>
</evidence>
<reference evidence="10 11" key="1">
    <citation type="submission" date="2015-06" db="EMBL/GenBank/DDBJ databases">
        <authorList>
            <person name="Zeng Y."/>
            <person name="Huang Y."/>
        </authorList>
    </citation>
    <scope>NUCLEOTIDE SEQUENCE [LARGE SCALE GENOMIC DNA]</scope>
    <source>
        <strain evidence="10 11">PQ-2</strain>
    </source>
</reference>
<dbReference type="InterPro" id="IPR011055">
    <property type="entry name" value="Dup_hybrid_motif"/>
</dbReference>
<evidence type="ECO:0000256" key="7">
    <source>
        <dbReference type="SAM" id="Coils"/>
    </source>
</evidence>
<feature type="chain" id="PRO_5002562786" description="M23ase beta-sheet core domain-containing protein" evidence="8">
    <location>
        <begin position="22"/>
        <end position="379"/>
    </location>
</feature>
<feature type="signal peptide" evidence="8">
    <location>
        <begin position="1"/>
        <end position="21"/>
    </location>
</feature>
<dbReference type="AlphaFoldDB" id="A0A0G3XI01"/>
<gene>
    <name evidence="10" type="ORF">AB433_16280</name>
</gene>
<keyword evidence="2" id="KW-0645">Protease</keyword>
<protein>
    <recommendedName>
        <fullName evidence="9">M23ase beta-sheet core domain-containing protein</fullName>
    </recommendedName>
</protein>
<dbReference type="GO" id="GO:0006508">
    <property type="term" value="P:proteolysis"/>
    <property type="evidence" value="ECO:0007669"/>
    <property type="project" value="UniProtKB-KW"/>
</dbReference>
<keyword evidence="7" id="KW-0175">Coiled coil</keyword>
<evidence type="ECO:0000256" key="4">
    <source>
        <dbReference type="ARBA" id="ARBA00022801"/>
    </source>
</evidence>
<keyword evidence="5" id="KW-0862">Zinc</keyword>
<dbReference type="GO" id="GO:0004222">
    <property type="term" value="F:metalloendopeptidase activity"/>
    <property type="evidence" value="ECO:0007669"/>
    <property type="project" value="TreeGrafter"/>
</dbReference>
<organism evidence="10 11">
    <name type="scientific">Croceicoccus naphthovorans</name>
    <dbReference type="NCBI Taxonomy" id="1348774"/>
    <lineage>
        <taxon>Bacteria</taxon>
        <taxon>Pseudomonadati</taxon>
        <taxon>Pseudomonadota</taxon>
        <taxon>Alphaproteobacteria</taxon>
        <taxon>Sphingomonadales</taxon>
        <taxon>Erythrobacteraceae</taxon>
        <taxon>Croceicoccus</taxon>
    </lineage>
</organism>
<dbReference type="SUPFAM" id="SSF57997">
    <property type="entry name" value="Tropomyosin"/>
    <property type="match status" value="1"/>
</dbReference>
<evidence type="ECO:0000256" key="1">
    <source>
        <dbReference type="ARBA" id="ARBA00001947"/>
    </source>
</evidence>
<keyword evidence="8" id="KW-0732">Signal</keyword>
<keyword evidence="4" id="KW-0378">Hydrolase</keyword>
<comment type="cofactor">
    <cofactor evidence="1">
        <name>Zn(2+)</name>
        <dbReference type="ChEBI" id="CHEBI:29105"/>
    </cofactor>
</comment>
<dbReference type="KEGG" id="cna:AB433_16280"/>
<evidence type="ECO:0000256" key="6">
    <source>
        <dbReference type="ARBA" id="ARBA00023049"/>
    </source>
</evidence>
<dbReference type="Pfam" id="PF01551">
    <property type="entry name" value="Peptidase_M23"/>
    <property type="match status" value="1"/>
</dbReference>
<dbReference type="CDD" id="cd12797">
    <property type="entry name" value="M23_peptidase"/>
    <property type="match status" value="1"/>
</dbReference>
<keyword evidence="3" id="KW-0479">Metal-binding</keyword>
<evidence type="ECO:0000313" key="10">
    <source>
        <dbReference type="EMBL" id="AKM11175.1"/>
    </source>
</evidence>
<dbReference type="EMBL" id="CP011770">
    <property type="protein sequence ID" value="AKM11175.1"/>
    <property type="molecule type" value="Genomic_DNA"/>
</dbReference>
<dbReference type="SUPFAM" id="SSF51261">
    <property type="entry name" value="Duplicated hybrid motif"/>
    <property type="match status" value="1"/>
</dbReference>
<accession>A0A0G3XI01</accession>
<proteinExistence type="predicted"/>
<evidence type="ECO:0000256" key="8">
    <source>
        <dbReference type="SAM" id="SignalP"/>
    </source>
</evidence>
<dbReference type="Proteomes" id="UP000035287">
    <property type="component" value="Chromosome"/>
</dbReference>
<evidence type="ECO:0000256" key="2">
    <source>
        <dbReference type="ARBA" id="ARBA00022670"/>
    </source>
</evidence>